<dbReference type="GO" id="GO:0046686">
    <property type="term" value="P:response to cadmium ion"/>
    <property type="evidence" value="ECO:0007669"/>
    <property type="project" value="TreeGrafter"/>
</dbReference>
<dbReference type="SMART" id="SM00418">
    <property type="entry name" value="HTH_ARSR"/>
    <property type="match status" value="1"/>
</dbReference>
<evidence type="ECO:0000259" key="1">
    <source>
        <dbReference type="PROSITE" id="PS50987"/>
    </source>
</evidence>
<dbReference type="EMBL" id="DRGM01000076">
    <property type="protein sequence ID" value="HEA16174.1"/>
    <property type="molecule type" value="Genomic_DNA"/>
</dbReference>
<dbReference type="InterPro" id="IPR001845">
    <property type="entry name" value="HTH_ArsR_DNA-bd_dom"/>
</dbReference>
<accession>A0A7V1CXU7</accession>
<dbReference type="PANTHER" id="PTHR39168:SF1">
    <property type="entry name" value="TRANSCRIPTIONAL REGULATORY PROTEIN"/>
    <property type="match status" value="1"/>
</dbReference>
<dbReference type="SUPFAM" id="SSF46785">
    <property type="entry name" value="Winged helix' DNA-binding domain"/>
    <property type="match status" value="1"/>
</dbReference>
<proteinExistence type="predicted"/>
<dbReference type="Proteomes" id="UP000886188">
    <property type="component" value="Unassembled WGS sequence"/>
</dbReference>
<dbReference type="InterPro" id="IPR036388">
    <property type="entry name" value="WH-like_DNA-bd_sf"/>
</dbReference>
<dbReference type="GO" id="GO:0003700">
    <property type="term" value="F:DNA-binding transcription factor activity"/>
    <property type="evidence" value="ECO:0007669"/>
    <property type="project" value="InterPro"/>
</dbReference>
<organism evidence="2">
    <name type="scientific">Pseudoalteromonas prydzensis</name>
    <dbReference type="NCBI Taxonomy" id="182141"/>
    <lineage>
        <taxon>Bacteria</taxon>
        <taxon>Pseudomonadati</taxon>
        <taxon>Pseudomonadota</taxon>
        <taxon>Gammaproteobacteria</taxon>
        <taxon>Alteromonadales</taxon>
        <taxon>Pseudoalteromonadaceae</taxon>
        <taxon>Pseudoalteromonas</taxon>
    </lineage>
</organism>
<dbReference type="InterPro" id="IPR011991">
    <property type="entry name" value="ArsR-like_HTH"/>
</dbReference>
<dbReference type="PROSITE" id="PS50987">
    <property type="entry name" value="HTH_ARSR_2"/>
    <property type="match status" value="1"/>
</dbReference>
<dbReference type="GO" id="GO:0003677">
    <property type="term" value="F:DNA binding"/>
    <property type="evidence" value="ECO:0007669"/>
    <property type="project" value="TreeGrafter"/>
</dbReference>
<dbReference type="GO" id="GO:0032791">
    <property type="term" value="F:lead ion binding"/>
    <property type="evidence" value="ECO:0007669"/>
    <property type="project" value="TreeGrafter"/>
</dbReference>
<protein>
    <submittedName>
        <fullName evidence="2">ArsR family transcriptional regulator</fullName>
    </submittedName>
</protein>
<dbReference type="InterPro" id="IPR036390">
    <property type="entry name" value="WH_DNA-bd_sf"/>
</dbReference>
<dbReference type="GO" id="GO:0097063">
    <property type="term" value="F:cadmium ion sensor activity"/>
    <property type="evidence" value="ECO:0007669"/>
    <property type="project" value="TreeGrafter"/>
</dbReference>
<sequence length="225" mass="25255">MEPNIAYIANLIGDTARSRMLTALMAGKALTATELSLEADITPQTASSHLNKLLDGELLIVRKQGRHKYFQLKNRQIAELIEHMLNVSASISSPKVVTGPSNERLRKARICYDHLAGELGVKLFDALVREGWILERGSEELVLTAQGHRSLSQLGIDFEVLNKSRRPLCKACLDWSERRTHLAGSIGKWILNDALKRQWAHQDLDSRAIQFTASGLNAFNKQYRI</sequence>
<dbReference type="AlphaFoldDB" id="A0A7V1CXU7"/>
<dbReference type="CDD" id="cd00090">
    <property type="entry name" value="HTH_ARSR"/>
    <property type="match status" value="1"/>
</dbReference>
<dbReference type="Gene3D" id="1.10.10.10">
    <property type="entry name" value="Winged helix-like DNA-binding domain superfamily/Winged helix DNA-binding domain"/>
    <property type="match status" value="1"/>
</dbReference>
<feature type="domain" description="HTH arsR-type" evidence="1">
    <location>
        <begin position="1"/>
        <end position="92"/>
    </location>
</feature>
<reference evidence="2" key="1">
    <citation type="journal article" date="2020" name="mSystems">
        <title>Genome- and Community-Level Interaction Insights into Carbon Utilization and Element Cycling Functions of Hydrothermarchaeota in Hydrothermal Sediment.</title>
        <authorList>
            <person name="Zhou Z."/>
            <person name="Liu Y."/>
            <person name="Xu W."/>
            <person name="Pan J."/>
            <person name="Luo Z.H."/>
            <person name="Li M."/>
        </authorList>
    </citation>
    <scope>NUCLEOTIDE SEQUENCE [LARGE SCALE GENOMIC DNA]</scope>
    <source>
        <strain evidence="2">HyVt-346</strain>
    </source>
</reference>
<dbReference type="Pfam" id="PF12840">
    <property type="entry name" value="HTH_20"/>
    <property type="match status" value="1"/>
</dbReference>
<dbReference type="GO" id="GO:0010288">
    <property type="term" value="P:response to lead ion"/>
    <property type="evidence" value="ECO:0007669"/>
    <property type="project" value="TreeGrafter"/>
</dbReference>
<dbReference type="InterPro" id="IPR052543">
    <property type="entry name" value="HTH_Metal-responsive_Reg"/>
</dbReference>
<dbReference type="RefSeq" id="WP_304181070.1">
    <property type="nucleotide sequence ID" value="NZ_DRGM01000076.1"/>
</dbReference>
<name>A0A7V1CXU7_9GAMM</name>
<dbReference type="PANTHER" id="PTHR39168">
    <property type="entry name" value="TRANSCRIPTIONAL REGULATOR-RELATED"/>
    <property type="match status" value="1"/>
</dbReference>
<comment type="caution">
    <text evidence="2">The sequence shown here is derived from an EMBL/GenBank/DDBJ whole genome shotgun (WGS) entry which is preliminary data.</text>
</comment>
<gene>
    <name evidence="2" type="ORF">ENH88_06960</name>
</gene>
<evidence type="ECO:0000313" key="2">
    <source>
        <dbReference type="EMBL" id="HEA16174.1"/>
    </source>
</evidence>